<keyword evidence="2" id="KW-1185">Reference proteome</keyword>
<organism evidence="1 2">
    <name type="scientific">Candidatus Electrothrix aarhusensis</name>
    <dbReference type="NCBI Taxonomy" id="1859131"/>
    <lineage>
        <taxon>Bacteria</taxon>
        <taxon>Pseudomonadati</taxon>
        <taxon>Thermodesulfobacteriota</taxon>
        <taxon>Desulfobulbia</taxon>
        <taxon>Desulfobulbales</taxon>
        <taxon>Desulfobulbaceae</taxon>
        <taxon>Candidatus Electrothrix</taxon>
    </lineage>
</organism>
<evidence type="ECO:0000313" key="2">
    <source>
        <dbReference type="Proteomes" id="UP000287853"/>
    </source>
</evidence>
<accession>A0A444J2Y0</accession>
<gene>
    <name evidence="1" type="ORF">H206_06351</name>
</gene>
<dbReference type="AlphaFoldDB" id="A0A444J2Y0"/>
<reference evidence="1 2" key="1">
    <citation type="submission" date="2017-01" db="EMBL/GenBank/DDBJ databases">
        <title>The cable genome- insights into the physiology and evolution of filamentous bacteria capable of sulfide oxidation via long distance electron transfer.</title>
        <authorList>
            <person name="Schreiber L."/>
            <person name="Bjerg J.T."/>
            <person name="Boggild A."/>
            <person name="Van De Vossenberg J."/>
            <person name="Meysman F."/>
            <person name="Nielsen L.P."/>
            <person name="Schramm A."/>
            <person name="Kjeldsen K.U."/>
        </authorList>
    </citation>
    <scope>NUCLEOTIDE SEQUENCE [LARGE SCALE GENOMIC DNA]</scope>
    <source>
        <strain evidence="1">MCF</strain>
    </source>
</reference>
<dbReference type="EMBL" id="MTKO01000033">
    <property type="protein sequence ID" value="RWX47537.1"/>
    <property type="molecule type" value="Genomic_DNA"/>
</dbReference>
<comment type="caution">
    <text evidence="1">The sequence shown here is derived from an EMBL/GenBank/DDBJ whole genome shotgun (WGS) entry which is preliminary data.</text>
</comment>
<protein>
    <submittedName>
        <fullName evidence="1">Uncharacterized protein</fullName>
    </submittedName>
</protein>
<proteinExistence type="predicted"/>
<sequence>MSLKSLTVELSTEHIAQGVPLKGTTNLSCKPVDVLQNSIAIIRRMHPEILLKASMPGIREIFDGQLAF</sequence>
<dbReference type="Proteomes" id="UP000287853">
    <property type="component" value="Unassembled WGS sequence"/>
</dbReference>
<name>A0A444J2Y0_9BACT</name>
<evidence type="ECO:0000313" key="1">
    <source>
        <dbReference type="EMBL" id="RWX47537.1"/>
    </source>
</evidence>